<protein>
    <submittedName>
        <fullName evidence="3">Putative ABC transporter ATP-binding protein YlmA</fullName>
        <ecNumber evidence="3">3.6.3.-</ecNumber>
    </submittedName>
</protein>
<dbReference type="SMART" id="SM00382">
    <property type="entry name" value="AAA"/>
    <property type="match status" value="1"/>
</dbReference>
<dbReference type="PANTHER" id="PTHR43158:SF2">
    <property type="entry name" value="SKFA PEPTIDE EXPORT ATP-BINDING PROTEIN SKFE"/>
    <property type="match status" value="1"/>
</dbReference>
<dbReference type="InterPro" id="IPR003593">
    <property type="entry name" value="AAA+_ATPase"/>
</dbReference>
<evidence type="ECO:0000313" key="3">
    <source>
        <dbReference type="EMBL" id="QOY25145.1"/>
    </source>
</evidence>
<sequence>MILQLDSVSLKRNGKWILKDINWRVEKNENWVLYGLNGAGKTALLNMLCSYYFPTSGEMQVLGHQFGKTELGDRLRRKIGLVSAGLQHKLYAADSAFEIALSGAYASIGLYETPSEQVREKAIGLLKDLGAIGYADRRYETLSQGERQRALIARALMADPELLILDEPVTGLDFMAREQLLDTITSIAEKENAPSILYVTHHAEEILPVFDQALLLKQGEVFASGKIRDMLSDERLTAFFDMPVNVLWNNGRPFLTRAKEASSVK</sequence>
<dbReference type="InterPro" id="IPR027417">
    <property type="entry name" value="P-loop_NTPase"/>
</dbReference>
<dbReference type="EC" id="3.6.3.-" evidence="3"/>
<dbReference type="Pfam" id="PF00005">
    <property type="entry name" value="ABC_tran"/>
    <property type="match status" value="1"/>
</dbReference>
<reference evidence="4" key="1">
    <citation type="submission" date="2020-10" db="EMBL/GenBank/DDBJ databases">
        <title>Complete genome sequence of Bacillus velezensis NST6.</title>
        <authorList>
            <person name="Choi J."/>
        </authorList>
    </citation>
    <scope>NUCLEOTIDE SEQUENCE [LARGE SCALE GENOMIC DNA]</scope>
    <source>
        <strain evidence="4">NST6</strain>
    </source>
</reference>
<evidence type="ECO:0000256" key="2">
    <source>
        <dbReference type="ARBA" id="ARBA00022840"/>
    </source>
</evidence>
<name>A0A1D9PK69_BACVE</name>
<accession>A0A2D3DN93</accession>
<dbReference type="InterPro" id="IPR017871">
    <property type="entry name" value="ABC_transporter-like_CS"/>
</dbReference>
<dbReference type="InterPro" id="IPR003439">
    <property type="entry name" value="ABC_transporter-like_ATP-bd"/>
</dbReference>
<keyword evidence="3" id="KW-0378">Hydrolase</keyword>
<dbReference type="GO" id="GO:0016887">
    <property type="term" value="F:ATP hydrolysis activity"/>
    <property type="evidence" value="ECO:0007669"/>
    <property type="project" value="InterPro"/>
</dbReference>
<evidence type="ECO:0000256" key="1">
    <source>
        <dbReference type="ARBA" id="ARBA00022741"/>
    </source>
</evidence>
<dbReference type="STRING" id="1449088.AJ82_08675"/>
<dbReference type="RefSeq" id="WP_007611292.1">
    <property type="nucleotide sequence ID" value="NZ_AP018402.1"/>
</dbReference>
<dbReference type="Proteomes" id="UP000587477">
    <property type="component" value="Chromosome"/>
</dbReference>
<dbReference type="EMBL" id="CP063687">
    <property type="protein sequence ID" value="QOY25145.1"/>
    <property type="molecule type" value="Genomic_DNA"/>
</dbReference>
<dbReference type="PANTHER" id="PTHR43158">
    <property type="entry name" value="SKFA PEPTIDE EXPORT ATP-BINDING PROTEIN SKFE"/>
    <property type="match status" value="1"/>
</dbReference>
<gene>
    <name evidence="3" type="primary">ylmA</name>
    <name evidence="3" type="ORF">BACVE_000073</name>
</gene>
<organism evidence="3 4">
    <name type="scientific">Bacillus velezensis</name>
    <dbReference type="NCBI Taxonomy" id="492670"/>
    <lineage>
        <taxon>Bacteria</taxon>
        <taxon>Bacillati</taxon>
        <taxon>Bacillota</taxon>
        <taxon>Bacilli</taxon>
        <taxon>Bacillales</taxon>
        <taxon>Bacillaceae</taxon>
        <taxon>Bacillus</taxon>
        <taxon>Bacillus amyloliquefaciens group</taxon>
    </lineage>
</organism>
<proteinExistence type="predicted"/>
<evidence type="ECO:0000313" key="4">
    <source>
        <dbReference type="Proteomes" id="UP000587477"/>
    </source>
</evidence>
<dbReference type="Gene3D" id="3.40.50.300">
    <property type="entry name" value="P-loop containing nucleotide triphosphate hydrolases"/>
    <property type="match status" value="1"/>
</dbReference>
<dbReference type="SUPFAM" id="SSF52540">
    <property type="entry name" value="P-loop containing nucleoside triphosphate hydrolases"/>
    <property type="match status" value="1"/>
</dbReference>
<dbReference type="GO" id="GO:0005524">
    <property type="term" value="F:ATP binding"/>
    <property type="evidence" value="ECO:0007669"/>
    <property type="project" value="UniProtKB-KW"/>
</dbReference>
<dbReference type="AlphaFoldDB" id="A0A1D9PK69"/>
<keyword evidence="2 3" id="KW-0067">ATP-binding</keyword>
<dbReference type="FunFam" id="3.40.50.300:FF:001031">
    <property type="entry name" value="Iron ABC transporter ATP-binding protein"/>
    <property type="match status" value="1"/>
</dbReference>
<keyword evidence="1" id="KW-0547">Nucleotide-binding</keyword>
<dbReference type="PROSITE" id="PS50893">
    <property type="entry name" value="ABC_TRANSPORTER_2"/>
    <property type="match status" value="1"/>
</dbReference>
<accession>A0A1D9PK69</accession>
<dbReference type="PROSITE" id="PS00211">
    <property type="entry name" value="ABC_TRANSPORTER_1"/>
    <property type="match status" value="1"/>
</dbReference>